<dbReference type="GO" id="GO:0008270">
    <property type="term" value="F:zinc ion binding"/>
    <property type="evidence" value="ECO:0007669"/>
    <property type="project" value="UniProtKB-KW"/>
</dbReference>
<evidence type="ECO:0000313" key="13">
    <source>
        <dbReference type="Proteomes" id="UP000472267"/>
    </source>
</evidence>
<organism evidence="12 13">
    <name type="scientific">Salarias fasciatus</name>
    <name type="common">Jewelled blenny</name>
    <name type="synonym">Blennius fasciatus</name>
    <dbReference type="NCBI Taxonomy" id="181472"/>
    <lineage>
        <taxon>Eukaryota</taxon>
        <taxon>Metazoa</taxon>
        <taxon>Chordata</taxon>
        <taxon>Craniata</taxon>
        <taxon>Vertebrata</taxon>
        <taxon>Euteleostomi</taxon>
        <taxon>Actinopterygii</taxon>
        <taxon>Neopterygii</taxon>
        <taxon>Teleostei</taxon>
        <taxon>Neoteleostei</taxon>
        <taxon>Acanthomorphata</taxon>
        <taxon>Ovalentaria</taxon>
        <taxon>Blenniimorphae</taxon>
        <taxon>Blenniiformes</taxon>
        <taxon>Blennioidei</taxon>
        <taxon>Blenniidae</taxon>
        <taxon>Salariinae</taxon>
        <taxon>Salarias</taxon>
    </lineage>
</organism>
<dbReference type="SMART" id="SM00355">
    <property type="entry name" value="ZnF_C2H2"/>
    <property type="match status" value="3"/>
</dbReference>
<evidence type="ECO:0000259" key="11">
    <source>
        <dbReference type="PROSITE" id="PS50157"/>
    </source>
</evidence>
<dbReference type="OMA" id="RQNFASK"/>
<dbReference type="PANTHER" id="PTHR23226">
    <property type="entry name" value="ZINC FINGER AND SCAN DOMAIN-CONTAINING"/>
    <property type="match status" value="1"/>
</dbReference>
<keyword evidence="5" id="KW-0862">Zinc</keyword>
<dbReference type="Pfam" id="PF00096">
    <property type="entry name" value="zf-C2H2"/>
    <property type="match status" value="3"/>
</dbReference>
<dbReference type="AlphaFoldDB" id="A0A672IBW3"/>
<keyword evidence="6" id="KW-0805">Transcription regulation</keyword>
<evidence type="ECO:0000256" key="2">
    <source>
        <dbReference type="ARBA" id="ARBA00022723"/>
    </source>
</evidence>
<evidence type="ECO:0000256" key="9">
    <source>
        <dbReference type="ARBA" id="ARBA00023242"/>
    </source>
</evidence>
<feature type="domain" description="C2H2-type" evidence="11">
    <location>
        <begin position="86"/>
        <end position="113"/>
    </location>
</feature>
<dbReference type="GO" id="GO:0000978">
    <property type="term" value="F:RNA polymerase II cis-regulatory region sequence-specific DNA binding"/>
    <property type="evidence" value="ECO:0007669"/>
    <property type="project" value="TreeGrafter"/>
</dbReference>
<dbReference type="InterPro" id="IPR013087">
    <property type="entry name" value="Znf_C2H2_type"/>
</dbReference>
<feature type="domain" description="C2H2-type" evidence="11">
    <location>
        <begin position="58"/>
        <end position="85"/>
    </location>
</feature>
<dbReference type="FunFam" id="3.30.160.60:FF:001732">
    <property type="entry name" value="Zgc:162936"/>
    <property type="match status" value="1"/>
</dbReference>
<proteinExistence type="predicted"/>
<evidence type="ECO:0000256" key="6">
    <source>
        <dbReference type="ARBA" id="ARBA00023015"/>
    </source>
</evidence>
<dbReference type="GO" id="GO:0005634">
    <property type="term" value="C:nucleus"/>
    <property type="evidence" value="ECO:0007669"/>
    <property type="project" value="UniProtKB-SubCell"/>
</dbReference>
<dbReference type="FunFam" id="3.30.160.60:FF:000213">
    <property type="entry name" value="Zinc finger protein 624"/>
    <property type="match status" value="1"/>
</dbReference>
<keyword evidence="13" id="KW-1185">Reference proteome</keyword>
<keyword evidence="4 10" id="KW-0863">Zinc-finger</keyword>
<evidence type="ECO:0000313" key="12">
    <source>
        <dbReference type="Ensembl" id="ENSSFAP00005039203.1"/>
    </source>
</evidence>
<evidence type="ECO:0000256" key="3">
    <source>
        <dbReference type="ARBA" id="ARBA00022737"/>
    </source>
</evidence>
<evidence type="ECO:0000256" key="5">
    <source>
        <dbReference type="ARBA" id="ARBA00022833"/>
    </source>
</evidence>
<dbReference type="FunFam" id="3.30.160.60:FF:002343">
    <property type="entry name" value="Zinc finger protein 33A"/>
    <property type="match status" value="1"/>
</dbReference>
<dbReference type="GO" id="GO:0045893">
    <property type="term" value="P:positive regulation of DNA-templated transcription"/>
    <property type="evidence" value="ECO:0007669"/>
    <property type="project" value="UniProtKB-ARBA"/>
</dbReference>
<dbReference type="SUPFAM" id="SSF57667">
    <property type="entry name" value="beta-beta-alpha zinc fingers"/>
    <property type="match status" value="2"/>
</dbReference>
<accession>A0A672IBW3</accession>
<dbReference type="GO" id="GO:0000981">
    <property type="term" value="F:DNA-binding transcription factor activity, RNA polymerase II-specific"/>
    <property type="evidence" value="ECO:0007669"/>
    <property type="project" value="TreeGrafter"/>
</dbReference>
<protein>
    <recommendedName>
        <fullName evidence="11">C2H2-type domain-containing protein</fullName>
    </recommendedName>
</protein>
<evidence type="ECO:0000256" key="4">
    <source>
        <dbReference type="ARBA" id="ARBA00022771"/>
    </source>
</evidence>
<keyword evidence="7" id="KW-0238">DNA-binding</keyword>
<keyword evidence="3" id="KW-0677">Repeat</keyword>
<reference evidence="12" key="2">
    <citation type="submission" date="2025-08" db="UniProtKB">
        <authorList>
            <consortium name="Ensembl"/>
        </authorList>
    </citation>
    <scope>IDENTIFICATION</scope>
</reference>
<dbReference type="PROSITE" id="PS00028">
    <property type="entry name" value="ZINC_FINGER_C2H2_1"/>
    <property type="match status" value="2"/>
</dbReference>
<reference evidence="12" key="3">
    <citation type="submission" date="2025-09" db="UniProtKB">
        <authorList>
            <consortium name="Ensembl"/>
        </authorList>
    </citation>
    <scope>IDENTIFICATION</scope>
</reference>
<dbReference type="PROSITE" id="PS50157">
    <property type="entry name" value="ZINC_FINGER_C2H2_2"/>
    <property type="match status" value="3"/>
</dbReference>
<dbReference type="Proteomes" id="UP000472267">
    <property type="component" value="Chromosome 16"/>
</dbReference>
<dbReference type="InParanoid" id="A0A672IBW3"/>
<dbReference type="Ensembl" id="ENSSFAT00005040653.1">
    <property type="protein sequence ID" value="ENSSFAP00005039203.1"/>
    <property type="gene ID" value="ENSSFAG00005019607.1"/>
</dbReference>
<dbReference type="Gene3D" id="3.30.160.60">
    <property type="entry name" value="Classic Zinc Finger"/>
    <property type="match status" value="4"/>
</dbReference>
<dbReference type="PANTHER" id="PTHR23226:SF302">
    <property type="entry name" value="ZINC FINGER AND SCAN DOMAIN CONTAINING 29"/>
    <property type="match status" value="1"/>
</dbReference>
<keyword evidence="8" id="KW-0804">Transcription</keyword>
<name>A0A672IBW3_SALFA</name>
<keyword evidence="2" id="KW-0479">Metal-binding</keyword>
<dbReference type="InterPro" id="IPR036236">
    <property type="entry name" value="Znf_C2H2_sf"/>
</dbReference>
<feature type="domain" description="C2H2-type" evidence="11">
    <location>
        <begin position="114"/>
        <end position="142"/>
    </location>
</feature>
<evidence type="ECO:0000256" key="1">
    <source>
        <dbReference type="ARBA" id="ARBA00004123"/>
    </source>
</evidence>
<evidence type="ECO:0000256" key="10">
    <source>
        <dbReference type="PROSITE-ProRule" id="PRU00042"/>
    </source>
</evidence>
<evidence type="ECO:0000256" key="7">
    <source>
        <dbReference type="ARBA" id="ARBA00023125"/>
    </source>
</evidence>
<dbReference type="GO" id="GO:0005694">
    <property type="term" value="C:chromosome"/>
    <property type="evidence" value="ECO:0007669"/>
    <property type="project" value="UniProtKB-ARBA"/>
</dbReference>
<keyword evidence="9" id="KW-0539">Nucleus</keyword>
<evidence type="ECO:0000256" key="8">
    <source>
        <dbReference type="ARBA" id="ARBA00023163"/>
    </source>
</evidence>
<comment type="subcellular location">
    <subcellularLocation>
        <location evidence="1">Nucleus</location>
    </subcellularLocation>
</comment>
<reference evidence="12" key="1">
    <citation type="submission" date="2019-06" db="EMBL/GenBank/DDBJ databases">
        <authorList>
            <consortium name="Wellcome Sanger Institute Data Sharing"/>
        </authorList>
    </citation>
    <scope>NUCLEOTIDE SEQUENCE [LARGE SCALE GENOMIC DNA]</scope>
</reference>
<sequence>MKLSEDSALGGVSVENGAGGDQLSKSHMLWSVGREVLHPAAEVYFLTHMRIHTGEKPYSCEACGKSFCDRRNLLQHTRIHSGEKPYFCEACGKSFRWNSHLLKHMRIHTGEKPYPCGTCGKSFSRDSNFDAHENSQVRSHIL</sequence>